<dbReference type="InterPro" id="IPR019559">
    <property type="entry name" value="Cullin_neddylation_domain"/>
</dbReference>
<proteinExistence type="inferred from homology"/>
<dbReference type="PROSITE" id="PS50069">
    <property type="entry name" value="CULLIN_2"/>
    <property type="match status" value="1"/>
</dbReference>
<dbReference type="InterPro" id="IPR016159">
    <property type="entry name" value="Cullin_repeat-like_dom_sf"/>
</dbReference>
<evidence type="ECO:0000313" key="5">
    <source>
        <dbReference type="EMBL" id="CAA7048116.1"/>
    </source>
</evidence>
<dbReference type="FunFam" id="1.20.1310.10:FF:000001">
    <property type="entry name" value="Cullin 3"/>
    <property type="match status" value="1"/>
</dbReference>
<reference evidence="5" key="1">
    <citation type="submission" date="2020-01" db="EMBL/GenBank/DDBJ databases">
        <authorList>
            <person name="Mishra B."/>
        </authorList>
    </citation>
    <scope>NUCLEOTIDE SEQUENCE [LARGE SCALE GENOMIC DNA]</scope>
</reference>
<dbReference type="InterPro" id="IPR016158">
    <property type="entry name" value="Cullin_homology"/>
</dbReference>
<accession>A0A6D2KIR1</accession>
<dbReference type="FunFam" id="1.10.10.10:FF:000503">
    <property type="entry name" value="Cullin-1"/>
    <property type="match status" value="1"/>
</dbReference>
<dbReference type="SUPFAM" id="SSF74788">
    <property type="entry name" value="Cullin repeat-like"/>
    <property type="match status" value="1"/>
</dbReference>
<protein>
    <recommendedName>
        <fullName evidence="4">Cullin family profile domain-containing protein</fullName>
    </recommendedName>
</protein>
<dbReference type="SMART" id="SM00884">
    <property type="entry name" value="Cullin_Nedd8"/>
    <property type="match status" value="1"/>
</dbReference>
<sequence length="639" mass="74503">MESKTIDFEEGWEYIQTGITKRNRYLEGLGPEPDVPTYMELYTTVYIMSTQKPPHDYSQQLYDKYREAVEEYANSTALPALTDYFVCRKSLPPVKEVGLTSFSDLVCNNLQRKVKEAVITLVDKERDGEDIDRELVKSVIDVYVQIGMGKMERYEQYFERFLLEGASSYFSRKASRWIEEDSYNDYILKSEECLEKEKERVTHYLPSSSVPKLVKKVEHELLVKYANQLLQQSEFREMARGLEHIANIFKKHVTDADGHEDTEEHVLIKKLMELHDKYLVYVTKYSHNHTLFYKTLKEEFESFCRQTVDGSSSNAELLATFCDRIILKKWGSGEEELSDEAIEKGVILLAYISDDKYLFAEFYRKKLALRLLLNRNANDHHDHERSILTKLKQKFGKQITFKMEKMVTDLILSRENHNGFSEYVANNPNAKPGIDFTVTLLTNGCWPSYKKFGINLPSDMVKCVEVYKGFYEAKTKARKLTWIHSLGTCHINGKFDQNTIELILSTHQAALLLLFNTRDIMSYTDIQTPLNVTDEDLVRLLLSLSCAKVKIPLPRVDERKKVVEDVEKDRRYAIDAAIVRIMKGSKVLGHQQLVSECVEQLSRMFKPDIKAIKKRIEDLINRDYLERDKEHPNMFRYLA</sequence>
<dbReference type="OrthoDB" id="27073at2759"/>
<dbReference type="EMBL" id="CACVBM020001385">
    <property type="protein sequence ID" value="CAA7048116.1"/>
    <property type="molecule type" value="Genomic_DNA"/>
</dbReference>
<dbReference type="GO" id="GO:0006511">
    <property type="term" value="P:ubiquitin-dependent protein catabolic process"/>
    <property type="evidence" value="ECO:0007669"/>
    <property type="project" value="InterPro"/>
</dbReference>
<dbReference type="InterPro" id="IPR045093">
    <property type="entry name" value="Cullin"/>
</dbReference>
<dbReference type="Gene3D" id="1.20.1310.10">
    <property type="entry name" value="Cullin Repeats"/>
    <property type="match status" value="4"/>
</dbReference>
<dbReference type="InterPro" id="IPR036388">
    <property type="entry name" value="WH-like_DNA-bd_sf"/>
</dbReference>
<dbReference type="AlphaFoldDB" id="A0A6D2KIR1"/>
<dbReference type="Gene3D" id="4.10.1030.10">
    <property type="entry name" value="Ring Box Chain A, domain 5"/>
    <property type="match status" value="1"/>
</dbReference>
<comment type="caution">
    <text evidence="5">The sequence shown here is derived from an EMBL/GenBank/DDBJ whole genome shotgun (WGS) entry which is preliminary data.</text>
</comment>
<comment type="similarity">
    <text evidence="1 2 3">Belongs to the cullin family.</text>
</comment>
<evidence type="ECO:0000313" key="6">
    <source>
        <dbReference type="Proteomes" id="UP000467841"/>
    </source>
</evidence>
<organism evidence="5 6">
    <name type="scientific">Microthlaspi erraticum</name>
    <dbReference type="NCBI Taxonomy" id="1685480"/>
    <lineage>
        <taxon>Eukaryota</taxon>
        <taxon>Viridiplantae</taxon>
        <taxon>Streptophyta</taxon>
        <taxon>Embryophyta</taxon>
        <taxon>Tracheophyta</taxon>
        <taxon>Spermatophyta</taxon>
        <taxon>Magnoliopsida</taxon>
        <taxon>eudicotyledons</taxon>
        <taxon>Gunneridae</taxon>
        <taxon>Pentapetalae</taxon>
        <taxon>rosids</taxon>
        <taxon>malvids</taxon>
        <taxon>Brassicales</taxon>
        <taxon>Brassicaceae</taxon>
        <taxon>Coluteocarpeae</taxon>
        <taxon>Microthlaspi</taxon>
    </lineage>
</organism>
<dbReference type="Pfam" id="PF10557">
    <property type="entry name" value="Cullin_Nedd8"/>
    <property type="match status" value="1"/>
</dbReference>
<name>A0A6D2KIR1_9BRAS</name>
<dbReference type="InterPro" id="IPR036390">
    <property type="entry name" value="WH_DNA-bd_sf"/>
</dbReference>
<dbReference type="Gene3D" id="1.10.10.10">
    <property type="entry name" value="Winged helix-like DNA-binding domain superfamily/Winged helix DNA-binding domain"/>
    <property type="match status" value="2"/>
</dbReference>
<dbReference type="InterPro" id="IPR036317">
    <property type="entry name" value="Cullin_homology_sf"/>
</dbReference>
<dbReference type="SUPFAM" id="SSF75632">
    <property type="entry name" value="Cullin homology domain"/>
    <property type="match status" value="1"/>
</dbReference>
<dbReference type="Pfam" id="PF00888">
    <property type="entry name" value="Cullin"/>
    <property type="match status" value="1"/>
</dbReference>
<dbReference type="SMART" id="SM00182">
    <property type="entry name" value="CULLIN"/>
    <property type="match status" value="1"/>
</dbReference>
<gene>
    <name evidence="5" type="ORF">MERR_LOCUS35351</name>
</gene>
<dbReference type="PANTHER" id="PTHR11932">
    <property type="entry name" value="CULLIN"/>
    <property type="match status" value="1"/>
</dbReference>
<dbReference type="InterPro" id="IPR059120">
    <property type="entry name" value="Cullin-like_AB"/>
</dbReference>
<evidence type="ECO:0000256" key="2">
    <source>
        <dbReference type="PROSITE-ProRule" id="PRU00330"/>
    </source>
</evidence>
<evidence type="ECO:0000256" key="1">
    <source>
        <dbReference type="ARBA" id="ARBA00006019"/>
    </source>
</evidence>
<dbReference type="Pfam" id="PF26557">
    <property type="entry name" value="Cullin_AB"/>
    <property type="match status" value="1"/>
</dbReference>
<dbReference type="GO" id="GO:0031625">
    <property type="term" value="F:ubiquitin protein ligase binding"/>
    <property type="evidence" value="ECO:0007669"/>
    <property type="project" value="InterPro"/>
</dbReference>
<dbReference type="InterPro" id="IPR001373">
    <property type="entry name" value="Cullin_N"/>
</dbReference>
<feature type="domain" description="Cullin family profile" evidence="4">
    <location>
        <begin position="313"/>
        <end position="545"/>
    </location>
</feature>
<dbReference type="Proteomes" id="UP000467841">
    <property type="component" value="Unassembled WGS sequence"/>
</dbReference>
<evidence type="ECO:0000256" key="3">
    <source>
        <dbReference type="RuleBase" id="RU003829"/>
    </source>
</evidence>
<evidence type="ECO:0000259" key="4">
    <source>
        <dbReference type="PROSITE" id="PS50069"/>
    </source>
</evidence>
<keyword evidence="6" id="KW-1185">Reference proteome</keyword>
<dbReference type="SUPFAM" id="SSF46785">
    <property type="entry name" value="Winged helix' DNA-binding domain"/>
    <property type="match status" value="1"/>
</dbReference>